<evidence type="ECO:0000256" key="1">
    <source>
        <dbReference type="ARBA" id="ARBA00007840"/>
    </source>
</evidence>
<dbReference type="InterPro" id="IPR001586">
    <property type="entry name" value="Beta-lactam_class-C_AS"/>
</dbReference>
<evidence type="ECO:0000313" key="9">
    <source>
        <dbReference type="Proteomes" id="UP000578091"/>
    </source>
</evidence>
<dbReference type="EC" id="3.5.2.6" evidence="2 5"/>
<evidence type="ECO:0000259" key="7">
    <source>
        <dbReference type="Pfam" id="PF00144"/>
    </source>
</evidence>
<evidence type="ECO:0000313" key="8">
    <source>
        <dbReference type="EMBL" id="NZA27602.1"/>
    </source>
</evidence>
<name>A0A853JFU8_9GAMM</name>
<dbReference type="EMBL" id="JACCKA010000082">
    <property type="protein sequence ID" value="NZA27602.1"/>
    <property type="molecule type" value="Genomic_DNA"/>
</dbReference>
<comment type="similarity">
    <text evidence="1 5">Belongs to the class-C beta-lactamase family.</text>
</comment>
<dbReference type="InterPro" id="IPR050789">
    <property type="entry name" value="Diverse_Enzym_Activities"/>
</dbReference>
<dbReference type="Proteomes" id="UP000578091">
    <property type="component" value="Unassembled WGS sequence"/>
</dbReference>
<dbReference type="PANTHER" id="PTHR43283">
    <property type="entry name" value="BETA-LACTAMASE-RELATED"/>
    <property type="match status" value="1"/>
</dbReference>
<proteinExistence type="inferred from homology"/>
<evidence type="ECO:0000256" key="2">
    <source>
        <dbReference type="ARBA" id="ARBA00012865"/>
    </source>
</evidence>
<feature type="signal peptide" evidence="6">
    <location>
        <begin position="1"/>
        <end position="20"/>
    </location>
</feature>
<dbReference type="PROSITE" id="PS00336">
    <property type="entry name" value="BETA_LACTAMASE_C"/>
    <property type="match status" value="1"/>
</dbReference>
<sequence>MNFHTCVLVLALAASGTAQAMSDAELAATLDRRLSGDRTGACFAAAVVDAGQVARAWRCADPADRDRIGADAAFEIGSVAKTMTAALLADLIVGGEGSLDDPLADWLPETAAMPVFEGRPILLRHVVAHTSGLPRLPPGMEDADFRDPYAALDLEGLRAALGRTTLTRAPGMEFEYSNFAAMLLSWAVAHRAGEDLETLLDRRLFTPLGMDGAHVVQRPDGVRAAAGHTAEGQATPPWRFHVDLAGAGGVRATLDDMVRYVQAQLGQIEVEPRLDAALKMTRAPLAGTEARPMAMNWLLAPLDGRSVHVHEGGTGGFSSYVALDTGRERGVVVLSDTALHELGGLGDIGNHLLDARLPLGKPRTASAVELTPEALAGYAGEYPLMPGFSLLVRERAGVLYAQATGQDEFPLEARADDVFEAPAFGIEIRFRRDGGDRVDALELHQGGQVLQGERQ</sequence>
<evidence type="ECO:0000256" key="4">
    <source>
        <dbReference type="ARBA" id="ARBA00023251"/>
    </source>
</evidence>
<keyword evidence="4 5" id="KW-0046">Antibiotic resistance</keyword>
<accession>A0A853JFU8</accession>
<comment type="catalytic activity">
    <reaction evidence="5">
        <text>a beta-lactam + H2O = a substituted beta-amino acid</text>
        <dbReference type="Rhea" id="RHEA:20401"/>
        <dbReference type="ChEBI" id="CHEBI:15377"/>
        <dbReference type="ChEBI" id="CHEBI:35627"/>
        <dbReference type="ChEBI" id="CHEBI:140347"/>
        <dbReference type="EC" id="3.5.2.6"/>
    </reaction>
</comment>
<keyword evidence="9" id="KW-1185">Reference proteome</keyword>
<keyword evidence="3 5" id="KW-0378">Hydrolase</keyword>
<dbReference type="GO" id="GO:0008800">
    <property type="term" value="F:beta-lactamase activity"/>
    <property type="evidence" value="ECO:0007669"/>
    <property type="project" value="UniProtKB-UniRule"/>
</dbReference>
<evidence type="ECO:0000256" key="5">
    <source>
        <dbReference type="RuleBase" id="RU361140"/>
    </source>
</evidence>
<protein>
    <recommendedName>
        <fullName evidence="2 5">Beta-lactamase</fullName>
        <ecNumber evidence="2 5">3.5.2.6</ecNumber>
    </recommendedName>
</protein>
<dbReference type="PANTHER" id="PTHR43283:SF18">
    <property type="match status" value="1"/>
</dbReference>
<dbReference type="SUPFAM" id="SSF56601">
    <property type="entry name" value="beta-lactamase/transpeptidase-like"/>
    <property type="match status" value="1"/>
</dbReference>
<dbReference type="GO" id="GO:0046677">
    <property type="term" value="P:response to antibiotic"/>
    <property type="evidence" value="ECO:0007669"/>
    <property type="project" value="UniProtKB-UniRule"/>
</dbReference>
<feature type="chain" id="PRO_5032429155" description="Beta-lactamase" evidence="6">
    <location>
        <begin position="21"/>
        <end position="455"/>
    </location>
</feature>
<dbReference type="InterPro" id="IPR012338">
    <property type="entry name" value="Beta-lactam/transpept-like"/>
</dbReference>
<organism evidence="8 9">
    <name type="scientific">Luteimonas salinisoli</name>
    <dbReference type="NCBI Taxonomy" id="2752307"/>
    <lineage>
        <taxon>Bacteria</taxon>
        <taxon>Pseudomonadati</taxon>
        <taxon>Pseudomonadota</taxon>
        <taxon>Gammaproteobacteria</taxon>
        <taxon>Lysobacterales</taxon>
        <taxon>Lysobacteraceae</taxon>
        <taxon>Luteimonas</taxon>
    </lineage>
</organism>
<gene>
    <name evidence="8" type="ORF">H0E84_14575</name>
</gene>
<dbReference type="Pfam" id="PF00144">
    <property type="entry name" value="Beta-lactamase"/>
    <property type="match status" value="1"/>
</dbReference>
<evidence type="ECO:0000256" key="6">
    <source>
        <dbReference type="SAM" id="SignalP"/>
    </source>
</evidence>
<dbReference type="AlphaFoldDB" id="A0A853JFU8"/>
<reference evidence="8 9" key="1">
    <citation type="submission" date="2020-07" db="EMBL/GenBank/DDBJ databases">
        <title>Luteimonas sp. SJ-92.</title>
        <authorList>
            <person name="Huang X.-X."/>
            <person name="Xu L."/>
            <person name="Sun J.-Q."/>
        </authorList>
    </citation>
    <scope>NUCLEOTIDE SEQUENCE [LARGE SCALE GENOMIC DNA]</scope>
    <source>
        <strain evidence="8 9">SJ-92</strain>
    </source>
</reference>
<dbReference type="GO" id="GO:0030288">
    <property type="term" value="C:outer membrane-bounded periplasmic space"/>
    <property type="evidence" value="ECO:0007669"/>
    <property type="project" value="InterPro"/>
</dbReference>
<keyword evidence="6" id="KW-0732">Signal</keyword>
<dbReference type="RefSeq" id="WP_180679375.1">
    <property type="nucleotide sequence ID" value="NZ_JACCKA010000082.1"/>
</dbReference>
<comment type="caution">
    <text evidence="8">The sequence shown here is derived from an EMBL/GenBank/DDBJ whole genome shotgun (WGS) entry which is preliminary data.</text>
</comment>
<evidence type="ECO:0000256" key="3">
    <source>
        <dbReference type="ARBA" id="ARBA00022801"/>
    </source>
</evidence>
<dbReference type="Gene3D" id="3.40.710.10">
    <property type="entry name" value="DD-peptidase/beta-lactamase superfamily"/>
    <property type="match status" value="1"/>
</dbReference>
<dbReference type="InterPro" id="IPR001466">
    <property type="entry name" value="Beta-lactam-related"/>
</dbReference>
<feature type="domain" description="Beta-lactamase-related" evidence="7">
    <location>
        <begin position="42"/>
        <end position="337"/>
    </location>
</feature>
<dbReference type="GO" id="GO:0017001">
    <property type="term" value="P:antibiotic catabolic process"/>
    <property type="evidence" value="ECO:0007669"/>
    <property type="project" value="InterPro"/>
</dbReference>